<dbReference type="EMBL" id="JBHRWK010000038">
    <property type="protein sequence ID" value="MFC3452675.1"/>
    <property type="molecule type" value="Genomic_DNA"/>
</dbReference>
<keyword evidence="3" id="KW-1185">Reference proteome</keyword>
<evidence type="ECO:0000313" key="2">
    <source>
        <dbReference type="EMBL" id="MFC3452675.1"/>
    </source>
</evidence>
<comment type="caution">
    <text evidence="2">The sequence shown here is derived from an EMBL/GenBank/DDBJ whole genome shotgun (WGS) entry which is preliminary data.</text>
</comment>
<sequence length="89" mass="9592">MIKNVVRTLMFGGLALASAVVVVPQAAAATPAARTVADCMDIAVVEHDADPWIAHDACDAAELTTCYRIFRNAYGRQLWALEACRARTD</sequence>
<dbReference type="RefSeq" id="WP_378241444.1">
    <property type="nucleotide sequence ID" value="NZ_JBHRWK010000038.1"/>
</dbReference>
<proteinExistence type="predicted"/>
<accession>A0ABV7P0U4</accession>
<dbReference type="Proteomes" id="UP001595645">
    <property type="component" value="Unassembled WGS sequence"/>
</dbReference>
<evidence type="ECO:0000256" key="1">
    <source>
        <dbReference type="SAM" id="SignalP"/>
    </source>
</evidence>
<keyword evidence="1" id="KW-0732">Signal</keyword>
<feature type="chain" id="PRO_5047145515" evidence="1">
    <location>
        <begin position="29"/>
        <end position="89"/>
    </location>
</feature>
<name>A0ABV7P0U4_9PSEU</name>
<evidence type="ECO:0000313" key="3">
    <source>
        <dbReference type="Proteomes" id="UP001595645"/>
    </source>
</evidence>
<protein>
    <submittedName>
        <fullName evidence="2">Uncharacterized protein</fullName>
    </submittedName>
</protein>
<organism evidence="2 3">
    <name type="scientific">Amycolatopsis speibonae</name>
    <dbReference type="NCBI Taxonomy" id="1450224"/>
    <lineage>
        <taxon>Bacteria</taxon>
        <taxon>Bacillati</taxon>
        <taxon>Actinomycetota</taxon>
        <taxon>Actinomycetes</taxon>
        <taxon>Pseudonocardiales</taxon>
        <taxon>Pseudonocardiaceae</taxon>
        <taxon>Amycolatopsis</taxon>
    </lineage>
</organism>
<feature type="signal peptide" evidence="1">
    <location>
        <begin position="1"/>
        <end position="28"/>
    </location>
</feature>
<gene>
    <name evidence="2" type="ORF">ACFOSH_24835</name>
</gene>
<reference evidence="3" key="1">
    <citation type="journal article" date="2019" name="Int. J. Syst. Evol. Microbiol.">
        <title>The Global Catalogue of Microorganisms (GCM) 10K type strain sequencing project: providing services to taxonomists for standard genome sequencing and annotation.</title>
        <authorList>
            <consortium name="The Broad Institute Genomics Platform"/>
            <consortium name="The Broad Institute Genome Sequencing Center for Infectious Disease"/>
            <person name="Wu L."/>
            <person name="Ma J."/>
        </authorList>
    </citation>
    <scope>NUCLEOTIDE SEQUENCE [LARGE SCALE GENOMIC DNA]</scope>
    <source>
        <strain evidence="3">CGMCC 4.7676</strain>
    </source>
</reference>